<evidence type="ECO:0000313" key="3">
    <source>
        <dbReference type="EMBL" id="MBF6057711.1"/>
    </source>
</evidence>
<keyword evidence="1" id="KW-0139">CF(1)</keyword>
<gene>
    <name evidence="3" type="ORF">H8792_005095</name>
</gene>
<accession>A0ABS0BXY7</accession>
<keyword evidence="1" id="KW-0066">ATP synthesis</keyword>
<evidence type="ECO:0000256" key="1">
    <source>
        <dbReference type="ARBA" id="ARBA00023196"/>
    </source>
</evidence>
<proteinExistence type="predicted"/>
<evidence type="ECO:0000259" key="2">
    <source>
        <dbReference type="Pfam" id="PF02823"/>
    </source>
</evidence>
<reference evidence="3 4" key="1">
    <citation type="submission" date="2020-11" db="EMBL/GenBank/DDBJ databases">
        <title>Sulfur oxidizing isolate from Hospital Hole Sinkhole.</title>
        <authorList>
            <person name="Scott K.M."/>
        </authorList>
    </citation>
    <scope>NUCLEOTIDE SEQUENCE [LARGE SCALE GENOMIC DNA]</scope>
    <source>
        <strain evidence="3 4">HH1</strain>
    </source>
</reference>
<dbReference type="SUPFAM" id="SSF51344">
    <property type="entry name" value="Epsilon subunit of F1F0-ATP synthase N-terminal domain"/>
    <property type="match status" value="1"/>
</dbReference>
<dbReference type="InterPro" id="IPR036771">
    <property type="entry name" value="ATPsynth_dsu/esu_N"/>
</dbReference>
<dbReference type="RefSeq" id="WP_185977860.1">
    <property type="nucleotide sequence ID" value="NZ_JACBGI020000006.1"/>
</dbReference>
<dbReference type="EMBL" id="JACBGI020000006">
    <property type="protein sequence ID" value="MBF6057711.1"/>
    <property type="molecule type" value="Genomic_DNA"/>
</dbReference>
<dbReference type="Proteomes" id="UP001193680">
    <property type="component" value="Unassembled WGS sequence"/>
</dbReference>
<evidence type="ECO:0000313" key="4">
    <source>
        <dbReference type="Proteomes" id="UP001193680"/>
    </source>
</evidence>
<protein>
    <submittedName>
        <fullName evidence="3">F0F1 ATP synthase subunit epsilon</fullName>
    </submittedName>
</protein>
<comment type="caution">
    <text evidence="3">The sequence shown here is derived from an EMBL/GenBank/DDBJ whole genome shotgun (WGS) entry which is preliminary data.</text>
</comment>
<organism evidence="3 4">
    <name type="scientific">Thiomicrorhabdus heinhorstiae</name>
    <dbReference type="NCBI Taxonomy" id="2748010"/>
    <lineage>
        <taxon>Bacteria</taxon>
        <taxon>Pseudomonadati</taxon>
        <taxon>Pseudomonadota</taxon>
        <taxon>Gammaproteobacteria</taxon>
        <taxon>Thiotrichales</taxon>
        <taxon>Piscirickettsiaceae</taxon>
        <taxon>Thiomicrorhabdus</taxon>
    </lineage>
</organism>
<keyword evidence="4" id="KW-1185">Reference proteome</keyword>
<dbReference type="InterPro" id="IPR020546">
    <property type="entry name" value="ATP_synth_F1_dsu/esu_N"/>
</dbReference>
<dbReference type="Pfam" id="PF02823">
    <property type="entry name" value="ATP-synt_DE_N"/>
    <property type="match status" value="1"/>
</dbReference>
<sequence length="133" mass="15596">MSFELRIQDTLQSERFEGVTSFIGEDASGSFGILAGHVRFMTSLKMGLSRFKDQNGIWNYIAAANALLYFRDDRLELTTRHFVIDRDYHRISRILQEQISEQAQLLAQQTQSLRRMEEAVLKRLWQLNREDNP</sequence>
<dbReference type="Gene3D" id="2.60.15.10">
    <property type="entry name" value="F0F1 ATP synthase delta/epsilon subunit, N-terminal"/>
    <property type="match status" value="1"/>
</dbReference>
<name>A0ABS0BXY7_9GAMM</name>
<feature type="domain" description="ATP synthase F1 complex delta/epsilon subunit N-terminal" evidence="2">
    <location>
        <begin position="18"/>
        <end position="80"/>
    </location>
</feature>